<dbReference type="AlphaFoldDB" id="A0A943EJC9"/>
<evidence type="ECO:0000313" key="3">
    <source>
        <dbReference type="Proteomes" id="UP000754226"/>
    </source>
</evidence>
<dbReference type="PANTHER" id="PTHR46066:SF2">
    <property type="entry name" value="CHITINASE DOMAIN-CONTAINING PROTEIN 1"/>
    <property type="match status" value="1"/>
</dbReference>
<accession>A0A943EJC9</accession>
<dbReference type="InterPro" id="IPR017853">
    <property type="entry name" value="GH"/>
</dbReference>
<dbReference type="Gene3D" id="3.20.20.80">
    <property type="entry name" value="Glycosidases"/>
    <property type="match status" value="1"/>
</dbReference>
<keyword evidence="2" id="KW-0808">Transferase</keyword>
<reference evidence="2" key="1">
    <citation type="submission" date="2021-02" db="EMBL/GenBank/DDBJ databases">
        <title>Infant gut strain persistence is associated with maternal origin, phylogeny, and functional potential including surface adhesion and iron acquisition.</title>
        <authorList>
            <person name="Lou Y.C."/>
        </authorList>
    </citation>
    <scope>NUCLEOTIDE SEQUENCE</scope>
    <source>
        <strain evidence="2">L3_106_000M1_dasL3_106_000M1_concoct_15</strain>
    </source>
</reference>
<gene>
    <name evidence="2" type="ORF">KHX13_01460</name>
</gene>
<dbReference type="GO" id="GO:0016740">
    <property type="term" value="F:transferase activity"/>
    <property type="evidence" value="ECO:0007669"/>
    <property type="project" value="UniProtKB-KW"/>
</dbReference>
<comment type="caution">
    <text evidence="2">The sequence shown here is derived from an EMBL/GenBank/DDBJ whole genome shotgun (WGS) entry which is preliminary data.</text>
</comment>
<dbReference type="GO" id="GO:0005975">
    <property type="term" value="P:carbohydrate metabolic process"/>
    <property type="evidence" value="ECO:0007669"/>
    <property type="project" value="InterPro"/>
</dbReference>
<organism evidence="2 3">
    <name type="scientific">Acidaminococcus intestini</name>
    <dbReference type="NCBI Taxonomy" id="187327"/>
    <lineage>
        <taxon>Bacteria</taxon>
        <taxon>Bacillati</taxon>
        <taxon>Bacillota</taxon>
        <taxon>Negativicutes</taxon>
        <taxon>Acidaminococcales</taxon>
        <taxon>Acidaminococcaceae</taxon>
        <taxon>Acidaminococcus</taxon>
    </lineage>
</organism>
<dbReference type="Pfam" id="PF00704">
    <property type="entry name" value="Glyco_hydro_18"/>
    <property type="match status" value="1"/>
</dbReference>
<feature type="domain" description="GH18" evidence="1">
    <location>
        <begin position="109"/>
        <end position="323"/>
    </location>
</feature>
<evidence type="ECO:0000259" key="1">
    <source>
        <dbReference type="Pfam" id="PF00704"/>
    </source>
</evidence>
<name>A0A943EJC9_9FIRM</name>
<dbReference type="InterPro" id="IPR029070">
    <property type="entry name" value="Chitinase_insertion_sf"/>
</dbReference>
<dbReference type="InterPro" id="IPR001223">
    <property type="entry name" value="Glyco_hydro18_cat"/>
</dbReference>
<evidence type="ECO:0000313" key="2">
    <source>
        <dbReference type="EMBL" id="MBS5519002.1"/>
    </source>
</evidence>
<dbReference type="EMBL" id="JAGZCZ010000001">
    <property type="protein sequence ID" value="MBS5519002.1"/>
    <property type="molecule type" value="Genomic_DNA"/>
</dbReference>
<proteinExistence type="predicted"/>
<dbReference type="PANTHER" id="PTHR46066">
    <property type="entry name" value="CHITINASE DOMAIN-CONTAINING PROTEIN 1 FAMILY MEMBER"/>
    <property type="match status" value="1"/>
</dbReference>
<dbReference type="Gene3D" id="3.10.50.10">
    <property type="match status" value="1"/>
</dbReference>
<dbReference type="SUPFAM" id="SSF51445">
    <property type="entry name" value="(Trans)glycosidases"/>
    <property type="match status" value="1"/>
</dbReference>
<protein>
    <submittedName>
        <fullName evidence="2">Glycosyl transferase</fullName>
    </submittedName>
</protein>
<dbReference type="Proteomes" id="UP000754226">
    <property type="component" value="Unassembled WGS sequence"/>
</dbReference>
<sequence>MINFHRYRWVFLLAFMALLSLVGPTREGMSAHLSLSAWITYWNREQGEKEAQVLQDRLQDISYFAAYFNDRQELVFPEGFQKPPLAADRAYLTIVNDVVFPDGTSRLKDTEQLASLLATGERRRKHAASILDLAEKHGFSGVEIDYETLWKRGDTRLQEHFLRFLSELEKQASRRHLKVRAVLEPSAPFSAPFPKNIEYVVMAYNLHGPHNGPGPKADLAFIRRTIGKMNALTGEASLAFSLGGAVWKDGKEGRFLSEQAAAALAEQYGKVPQRDAASAALHFSYEADGHTMTVWYADVTTLEAWIQAAMEAGYPHVFLWSLGGSRDLSHLASSKAEGGKE</sequence>